<dbReference type="CDD" id="cd01949">
    <property type="entry name" value="GGDEF"/>
    <property type="match status" value="1"/>
</dbReference>
<evidence type="ECO:0000256" key="1">
    <source>
        <dbReference type="ARBA" id="ARBA00004651"/>
    </source>
</evidence>
<feature type="transmembrane region" description="Helical" evidence="7">
    <location>
        <begin position="12"/>
        <end position="35"/>
    </location>
</feature>
<sequence>MKWLKKSITNKLILAIVITNLIVFILLAVITISLVKNNLINDNKKIMLKDAQIIAEEINTFISKNTEIVKNMEANPKLKKLVSEVETKREKFEHPNFREIVEILKNTKEMNSNLDLVWLGLKEADDLVIDDYNWAHASTYQMEKMDWFKKMQVNKKLTYTTPYIDQVTGNLIISIVKPIYKNQELVGNYGIDLNINRVNKLMTNYSIGESGYAVLIAADGTAIYHPELKRILKDNIKDDSGFPKKISEKILAGKSGVAEFEFEDTAKYFAFAPIPANSWSVGVIIDQKEILMQIIKFVALISLIFTLFLFALILISYFLINRLTKRIPNLVEKISAFGDGNLFARIEPKSNDEIGQIAQTFNNMAEEIAASYQQLEAYNEEITALNEELSYQAFHDPLTEIPNRRRFINILEKELKSDAKGALALLDINDFKEINDNYGHIYGDRLLTEVAQRLAAFSSENIAVARYGGDEFLILIKNLNINQIEKEVTKLKAVFNQPFAIKDDQIFIKFALGIALYPEDAKTTDQLITKADIAMYEAKKIKKNNYLYYNQKMIEQLKRRKKIKNKLQNALKNNGFSLKYQPQINLKTGQADFLEALLRLKDNSFSPGEFIPVAEESGLIIEIGRWVTKAAIKQLALIKNQYQAEITISINFSAKQIRDHGYLDFLKKNLKKYKIAAHYLEIEITESILIEDNKAITFINQLKNIGVQIALDDFGTGYSSFSYLSYLKTDKVKLDKFLADNFMAADKIDTLINLINLLHSLDLPVVAEGVETKEQYLQLKAHNCDYIQGYYFSKPLAKDQIKAILAKNYLNLI</sequence>
<reference evidence="12" key="1">
    <citation type="submission" date="2010-10" db="EMBL/GenBank/DDBJ databases">
        <title>The complete genome of Halanaerobium praevalens DSM 2228.</title>
        <authorList>
            <consortium name="US DOE Joint Genome Institute (JGI-PGF)"/>
            <person name="Lucas S."/>
            <person name="Copeland A."/>
            <person name="Lapidus A."/>
            <person name="Glavina del Rio T."/>
            <person name="Dalin E."/>
            <person name="Tice H."/>
            <person name="Bruce D."/>
            <person name="Goodwin L."/>
            <person name="Pitluck S."/>
            <person name="Kyrpides N."/>
            <person name="Mavromatis K."/>
            <person name="Ivanova N."/>
            <person name="Ovchinnikova G."/>
            <person name="Chertkov O."/>
            <person name="Detter J.C."/>
            <person name="Han C."/>
            <person name="Larimer F."/>
            <person name="Land M."/>
            <person name="Hauser L."/>
            <person name="Markowitz V."/>
            <person name="Cheng J.-F."/>
            <person name="Hugenholtz P."/>
            <person name="Woyke T."/>
            <person name="Wu D."/>
            <person name="Tindall B."/>
            <person name="Pomrenke H.G."/>
            <person name="Brambilla E."/>
            <person name="Klenk H.-P."/>
            <person name="Eisen J.A."/>
        </authorList>
    </citation>
    <scope>NUCLEOTIDE SEQUENCE [LARGE SCALE GENOMIC DNA]</scope>
    <source>
        <strain evidence="12">ATCC 33744 / DSM 2228 / GSL</strain>
    </source>
</reference>
<accession>E3DMR3</accession>
<keyword evidence="6" id="KW-0175">Coiled coil</keyword>
<dbReference type="Gene3D" id="6.10.340.10">
    <property type="match status" value="1"/>
</dbReference>
<dbReference type="SUPFAM" id="SSF158472">
    <property type="entry name" value="HAMP domain-like"/>
    <property type="match status" value="1"/>
</dbReference>
<feature type="domain" description="GGDEF" evidence="10">
    <location>
        <begin position="419"/>
        <end position="551"/>
    </location>
</feature>
<dbReference type="InterPro" id="IPR029151">
    <property type="entry name" value="Sensor-like_sf"/>
</dbReference>
<dbReference type="CDD" id="cd12913">
    <property type="entry name" value="PDC1_MCP_like"/>
    <property type="match status" value="1"/>
</dbReference>
<keyword evidence="5 7" id="KW-0472">Membrane</keyword>
<evidence type="ECO:0000313" key="11">
    <source>
        <dbReference type="EMBL" id="ADO76387.1"/>
    </source>
</evidence>
<dbReference type="PROSITE" id="PS50885">
    <property type="entry name" value="HAMP"/>
    <property type="match status" value="1"/>
</dbReference>
<dbReference type="eggNOG" id="COG5001">
    <property type="taxonomic scope" value="Bacteria"/>
</dbReference>
<evidence type="ECO:0000256" key="5">
    <source>
        <dbReference type="ARBA" id="ARBA00023136"/>
    </source>
</evidence>
<feature type="coiled-coil region" evidence="6">
    <location>
        <begin position="361"/>
        <end position="388"/>
    </location>
</feature>
<dbReference type="Pfam" id="PF00672">
    <property type="entry name" value="HAMP"/>
    <property type="match status" value="1"/>
</dbReference>
<dbReference type="OrthoDB" id="9762141at2"/>
<keyword evidence="12" id="KW-1185">Reference proteome</keyword>
<organism evidence="11 12">
    <name type="scientific">Halanaerobium praevalens (strain ATCC 33744 / DSM 2228 / GSL)</name>
    <dbReference type="NCBI Taxonomy" id="572479"/>
    <lineage>
        <taxon>Bacteria</taxon>
        <taxon>Bacillati</taxon>
        <taxon>Bacillota</taxon>
        <taxon>Clostridia</taxon>
        <taxon>Halanaerobiales</taxon>
        <taxon>Halanaerobiaceae</taxon>
        <taxon>Halanaerobium</taxon>
    </lineage>
</organism>
<dbReference type="Gene3D" id="3.30.70.270">
    <property type="match status" value="1"/>
</dbReference>
<dbReference type="SUPFAM" id="SSF141868">
    <property type="entry name" value="EAL domain-like"/>
    <property type="match status" value="1"/>
</dbReference>
<feature type="domain" description="EAL" evidence="8">
    <location>
        <begin position="560"/>
        <end position="809"/>
    </location>
</feature>
<name>E3DMR3_HALPG</name>
<dbReference type="CDD" id="cd01948">
    <property type="entry name" value="EAL"/>
    <property type="match status" value="1"/>
</dbReference>
<dbReference type="SUPFAM" id="SSF55073">
    <property type="entry name" value="Nucleotide cyclase"/>
    <property type="match status" value="1"/>
</dbReference>
<gene>
    <name evidence="11" type="ordered locus">Hprae_0230</name>
</gene>
<dbReference type="PROSITE" id="PS50883">
    <property type="entry name" value="EAL"/>
    <property type="match status" value="1"/>
</dbReference>
<keyword evidence="3 7" id="KW-0812">Transmembrane</keyword>
<dbReference type="KEGG" id="hpk:Hprae_0230"/>
<dbReference type="PATRIC" id="fig|572479.3.peg.232"/>
<evidence type="ECO:0000256" key="7">
    <source>
        <dbReference type="SAM" id="Phobius"/>
    </source>
</evidence>
<dbReference type="SMART" id="SM00052">
    <property type="entry name" value="EAL"/>
    <property type="match status" value="1"/>
</dbReference>
<feature type="domain" description="HAMP" evidence="9">
    <location>
        <begin position="321"/>
        <end position="373"/>
    </location>
</feature>
<dbReference type="Pfam" id="PF00990">
    <property type="entry name" value="GGDEF"/>
    <property type="match status" value="1"/>
</dbReference>
<dbReference type="InterPro" id="IPR050706">
    <property type="entry name" value="Cyclic-di-GMP_PDE-like"/>
</dbReference>
<dbReference type="Proteomes" id="UP000006866">
    <property type="component" value="Chromosome"/>
</dbReference>
<evidence type="ECO:0000259" key="8">
    <source>
        <dbReference type="PROSITE" id="PS50883"/>
    </source>
</evidence>
<dbReference type="InterPro" id="IPR001633">
    <property type="entry name" value="EAL_dom"/>
</dbReference>
<dbReference type="InterPro" id="IPR029787">
    <property type="entry name" value="Nucleotide_cyclase"/>
</dbReference>
<dbReference type="InterPro" id="IPR033479">
    <property type="entry name" value="dCache_1"/>
</dbReference>
<dbReference type="SMART" id="SM00304">
    <property type="entry name" value="HAMP"/>
    <property type="match status" value="1"/>
</dbReference>
<evidence type="ECO:0000259" key="10">
    <source>
        <dbReference type="PROSITE" id="PS50887"/>
    </source>
</evidence>
<dbReference type="InterPro" id="IPR000160">
    <property type="entry name" value="GGDEF_dom"/>
</dbReference>
<reference evidence="11 12" key="2">
    <citation type="journal article" date="2011" name="Stand. Genomic Sci.">
        <title>Complete genome sequence of the extremely halophilic Halanaerobium praevalens type strain (GSL).</title>
        <authorList>
            <person name="Ivanova N."/>
            <person name="Sikorski J."/>
            <person name="Chertkov O."/>
            <person name="Nolan M."/>
            <person name="Lucas S."/>
            <person name="Hammon N."/>
            <person name="Deshpande S."/>
            <person name="Cheng J.F."/>
            <person name="Tapia R."/>
            <person name="Han C."/>
            <person name="Goodwin L."/>
            <person name="Pitluck S."/>
            <person name="Huntemann M."/>
            <person name="Liolios K."/>
            <person name="Pagani I."/>
            <person name="Mavromatis K."/>
            <person name="Ovchinikova G."/>
            <person name="Pati A."/>
            <person name="Chen A."/>
            <person name="Palaniappan K."/>
            <person name="Land M."/>
            <person name="Hauser L."/>
            <person name="Brambilla E.M."/>
            <person name="Kannan K.P."/>
            <person name="Rohde M."/>
            <person name="Tindall B.J."/>
            <person name="Goker M."/>
            <person name="Detter J.C."/>
            <person name="Woyke T."/>
            <person name="Bristow J."/>
            <person name="Eisen J.A."/>
            <person name="Markowitz V."/>
            <person name="Hugenholtz P."/>
            <person name="Kyrpides N.C."/>
            <person name="Klenk H.P."/>
            <person name="Lapidus A."/>
        </authorList>
    </citation>
    <scope>NUCLEOTIDE SEQUENCE [LARGE SCALE GENOMIC DNA]</scope>
    <source>
        <strain evidence="12">ATCC 33744 / DSM 2228 / GSL</strain>
    </source>
</reference>
<proteinExistence type="predicted"/>
<dbReference type="Pfam" id="PF00563">
    <property type="entry name" value="EAL"/>
    <property type="match status" value="1"/>
</dbReference>
<dbReference type="NCBIfam" id="TIGR00254">
    <property type="entry name" value="GGDEF"/>
    <property type="match status" value="1"/>
</dbReference>
<dbReference type="AlphaFoldDB" id="E3DMR3"/>
<evidence type="ECO:0000256" key="2">
    <source>
        <dbReference type="ARBA" id="ARBA00022475"/>
    </source>
</evidence>
<dbReference type="PROSITE" id="PS50887">
    <property type="entry name" value="GGDEF"/>
    <property type="match status" value="1"/>
</dbReference>
<dbReference type="GO" id="GO:0007165">
    <property type="term" value="P:signal transduction"/>
    <property type="evidence" value="ECO:0007669"/>
    <property type="project" value="InterPro"/>
</dbReference>
<dbReference type="InterPro" id="IPR035919">
    <property type="entry name" value="EAL_sf"/>
</dbReference>
<protein>
    <submittedName>
        <fullName evidence="11">Diguanylate cyclase/phosphodiesterase with extracellular sensor</fullName>
    </submittedName>
</protein>
<dbReference type="CDD" id="cd06225">
    <property type="entry name" value="HAMP"/>
    <property type="match status" value="1"/>
</dbReference>
<dbReference type="PANTHER" id="PTHR33121">
    <property type="entry name" value="CYCLIC DI-GMP PHOSPHODIESTERASE PDEF"/>
    <property type="match status" value="1"/>
</dbReference>
<dbReference type="InterPro" id="IPR003660">
    <property type="entry name" value="HAMP_dom"/>
</dbReference>
<dbReference type="Gene3D" id="3.30.450.20">
    <property type="entry name" value="PAS domain"/>
    <property type="match status" value="1"/>
</dbReference>
<dbReference type="CDD" id="cd12912">
    <property type="entry name" value="PDC2_MCP_like"/>
    <property type="match status" value="1"/>
</dbReference>
<dbReference type="Gene3D" id="3.20.20.450">
    <property type="entry name" value="EAL domain"/>
    <property type="match status" value="1"/>
</dbReference>
<dbReference type="GO" id="GO:0005886">
    <property type="term" value="C:plasma membrane"/>
    <property type="evidence" value="ECO:0007669"/>
    <property type="project" value="UniProtKB-SubCell"/>
</dbReference>
<evidence type="ECO:0000259" key="9">
    <source>
        <dbReference type="PROSITE" id="PS50885"/>
    </source>
</evidence>
<evidence type="ECO:0000256" key="4">
    <source>
        <dbReference type="ARBA" id="ARBA00022989"/>
    </source>
</evidence>
<evidence type="ECO:0000313" key="12">
    <source>
        <dbReference type="Proteomes" id="UP000006866"/>
    </source>
</evidence>
<dbReference type="InterPro" id="IPR043128">
    <property type="entry name" value="Rev_trsase/Diguanyl_cyclase"/>
</dbReference>
<evidence type="ECO:0000256" key="3">
    <source>
        <dbReference type="ARBA" id="ARBA00022692"/>
    </source>
</evidence>
<dbReference type="HOGENOM" id="CLU_000445_70_44_9"/>
<dbReference type="Pfam" id="PF02743">
    <property type="entry name" value="dCache_1"/>
    <property type="match status" value="1"/>
</dbReference>
<evidence type="ECO:0000256" key="6">
    <source>
        <dbReference type="SAM" id="Coils"/>
    </source>
</evidence>
<dbReference type="SMART" id="SM00267">
    <property type="entry name" value="GGDEF"/>
    <property type="match status" value="1"/>
</dbReference>
<dbReference type="PANTHER" id="PTHR33121:SF71">
    <property type="entry name" value="OXYGEN SENSOR PROTEIN DOSP"/>
    <property type="match status" value="1"/>
</dbReference>
<dbReference type="SUPFAM" id="SSF103190">
    <property type="entry name" value="Sensory domain-like"/>
    <property type="match status" value="1"/>
</dbReference>
<keyword evidence="2" id="KW-1003">Cell membrane</keyword>
<comment type="subcellular location">
    <subcellularLocation>
        <location evidence="1">Cell membrane</location>
        <topology evidence="1">Multi-pass membrane protein</topology>
    </subcellularLocation>
</comment>
<keyword evidence="4 7" id="KW-1133">Transmembrane helix</keyword>
<dbReference type="EMBL" id="CP002175">
    <property type="protein sequence ID" value="ADO76387.1"/>
    <property type="molecule type" value="Genomic_DNA"/>
</dbReference>
<dbReference type="GO" id="GO:0071111">
    <property type="term" value="F:cyclic-guanylate-specific phosphodiesterase activity"/>
    <property type="evidence" value="ECO:0007669"/>
    <property type="project" value="InterPro"/>
</dbReference>
<dbReference type="STRING" id="572479.Hprae_0230"/>
<feature type="transmembrane region" description="Helical" evidence="7">
    <location>
        <begin position="297"/>
        <end position="320"/>
    </location>
</feature>
<dbReference type="RefSeq" id="WP_014552421.1">
    <property type="nucleotide sequence ID" value="NC_017455.1"/>
</dbReference>